<dbReference type="CDD" id="cd11304">
    <property type="entry name" value="Cadherin_repeat"/>
    <property type="match status" value="3"/>
</dbReference>
<keyword evidence="9" id="KW-1185">Reference proteome</keyword>
<dbReference type="SUPFAM" id="SSF49313">
    <property type="entry name" value="Cadherin-like"/>
    <property type="match status" value="3"/>
</dbReference>
<evidence type="ECO:0000313" key="8">
    <source>
        <dbReference type="EMBL" id="KAK3591579.1"/>
    </source>
</evidence>
<evidence type="ECO:0000256" key="3">
    <source>
        <dbReference type="ARBA" id="ARBA00022989"/>
    </source>
</evidence>
<evidence type="ECO:0000256" key="5">
    <source>
        <dbReference type="PROSITE-ProRule" id="PRU00043"/>
    </source>
</evidence>
<dbReference type="EMBL" id="JAEAOA010000845">
    <property type="protein sequence ID" value="KAK3591579.1"/>
    <property type="molecule type" value="Genomic_DNA"/>
</dbReference>
<keyword evidence="4" id="KW-0325">Glycoprotein</keyword>
<dbReference type="Proteomes" id="UP001195483">
    <property type="component" value="Unassembled WGS sequence"/>
</dbReference>
<dbReference type="AlphaFoldDB" id="A0AAE0SGM7"/>
<protein>
    <recommendedName>
        <fullName evidence="7">Cadherin domain-containing protein</fullName>
    </recommendedName>
</protein>
<name>A0AAE0SGM7_9BIVA</name>
<evidence type="ECO:0000259" key="7">
    <source>
        <dbReference type="PROSITE" id="PS50268"/>
    </source>
</evidence>
<accession>A0AAE0SGM7</accession>
<comment type="caution">
    <text evidence="8">The sequence shown here is derived from an EMBL/GenBank/DDBJ whole genome shotgun (WGS) entry which is preliminary data.</text>
</comment>
<evidence type="ECO:0000256" key="6">
    <source>
        <dbReference type="SAM" id="SignalP"/>
    </source>
</evidence>
<dbReference type="GO" id="GO:0005886">
    <property type="term" value="C:plasma membrane"/>
    <property type="evidence" value="ECO:0007669"/>
    <property type="project" value="TreeGrafter"/>
</dbReference>
<keyword evidence="3" id="KW-1133">Transmembrane helix</keyword>
<dbReference type="GO" id="GO:0005509">
    <property type="term" value="F:calcium ion binding"/>
    <property type="evidence" value="ECO:0007669"/>
    <property type="project" value="UniProtKB-UniRule"/>
</dbReference>
<reference evidence="8" key="2">
    <citation type="journal article" date="2021" name="Genome Biol. Evol.">
        <title>Developing a high-quality reference genome for a parasitic bivalve with doubly uniparental inheritance (Bivalvia: Unionida).</title>
        <authorList>
            <person name="Smith C.H."/>
        </authorList>
    </citation>
    <scope>NUCLEOTIDE SEQUENCE</scope>
    <source>
        <strain evidence="8">CHS0354</strain>
        <tissue evidence="8">Mantle</tissue>
    </source>
</reference>
<comment type="subcellular location">
    <subcellularLocation>
        <location evidence="1">Membrane</location>
        <topology evidence="1">Single-pass membrane protein</topology>
    </subcellularLocation>
</comment>
<dbReference type="PROSITE" id="PS50268">
    <property type="entry name" value="CADHERIN_2"/>
    <property type="match status" value="2"/>
</dbReference>
<keyword evidence="6" id="KW-0732">Signal</keyword>
<proteinExistence type="predicted"/>
<dbReference type="InterPro" id="IPR015919">
    <property type="entry name" value="Cadherin-like_sf"/>
</dbReference>
<dbReference type="PANTHER" id="PTHR24028">
    <property type="entry name" value="CADHERIN-87A"/>
    <property type="match status" value="1"/>
</dbReference>
<feature type="chain" id="PRO_5042267912" description="Cadherin domain-containing protein" evidence="6">
    <location>
        <begin position="20"/>
        <end position="573"/>
    </location>
</feature>
<dbReference type="InterPro" id="IPR050174">
    <property type="entry name" value="Protocadherin/Cadherin-CA"/>
</dbReference>
<keyword evidence="5" id="KW-0106">Calcium</keyword>
<reference evidence="8" key="1">
    <citation type="journal article" date="2021" name="Genome Biol. Evol.">
        <title>A High-Quality Reference Genome for a Parasitic Bivalve with Doubly Uniparental Inheritance (Bivalvia: Unionida).</title>
        <authorList>
            <person name="Smith C.H."/>
        </authorList>
    </citation>
    <scope>NUCLEOTIDE SEQUENCE</scope>
    <source>
        <strain evidence="8">CHS0354</strain>
    </source>
</reference>
<dbReference type="PANTHER" id="PTHR24028:SF328">
    <property type="entry name" value="CADHERIN-3"/>
    <property type="match status" value="1"/>
</dbReference>
<feature type="domain" description="Cadherin" evidence="7">
    <location>
        <begin position="405"/>
        <end position="483"/>
    </location>
</feature>
<keyword evidence="2" id="KW-0812">Transmembrane</keyword>
<evidence type="ECO:0000256" key="1">
    <source>
        <dbReference type="ARBA" id="ARBA00004167"/>
    </source>
</evidence>
<organism evidence="8 9">
    <name type="scientific">Potamilus streckersoni</name>
    <dbReference type="NCBI Taxonomy" id="2493646"/>
    <lineage>
        <taxon>Eukaryota</taxon>
        <taxon>Metazoa</taxon>
        <taxon>Spiralia</taxon>
        <taxon>Lophotrochozoa</taxon>
        <taxon>Mollusca</taxon>
        <taxon>Bivalvia</taxon>
        <taxon>Autobranchia</taxon>
        <taxon>Heteroconchia</taxon>
        <taxon>Palaeoheterodonta</taxon>
        <taxon>Unionida</taxon>
        <taxon>Unionoidea</taxon>
        <taxon>Unionidae</taxon>
        <taxon>Ambleminae</taxon>
        <taxon>Lampsilini</taxon>
        <taxon>Potamilus</taxon>
    </lineage>
</organism>
<reference evidence="8" key="3">
    <citation type="submission" date="2023-05" db="EMBL/GenBank/DDBJ databases">
        <authorList>
            <person name="Smith C.H."/>
        </authorList>
    </citation>
    <scope>NUCLEOTIDE SEQUENCE</scope>
    <source>
        <strain evidence="8">CHS0354</strain>
        <tissue evidence="8">Mantle</tissue>
    </source>
</reference>
<evidence type="ECO:0000256" key="4">
    <source>
        <dbReference type="ARBA" id="ARBA00023180"/>
    </source>
</evidence>
<feature type="signal peptide" evidence="6">
    <location>
        <begin position="1"/>
        <end position="19"/>
    </location>
</feature>
<sequence>MKYYSFTVLFIHVVNLSAGITQPNACIGVNTIGEADETLNASPVSETDTGTAYLIAQPAFNCCGVVKLWKAYIKHNGTIKFDIWRSLSDGINFRLVGTHEFRIVVSSDSLLTLSIPPAAQYTVYPGDNIGWYTPVKEMIAYTVNSSSQVKSCISRPSSHPLGSVLNWSTASRTINTYAIGAQYDVNSAPMFVNLDAYIQVVPPIAIGTVIYTISATDPDVSDTSITQLTYSNTSGNGLFSFDSTTRHVIVSANLTATAGYHCITFEVEDICQNKDTGSLCIFIYNEPPTVTCNPQTATIIETTNGNVALTTMVVSDPTDDVTCSAPNIAPFMLKMEKEYKIFVNANPGFRVSTRDFYSLSITCNDNKNSTTAMCNIQILPSAPPRFINLPGLISVSTVNVITNPVYDVLVADPDSKSFNFSATCKHISCPFTINNTGSIQLDQDLLDRTIGGYDLYITVTDGYNNAADTLTVTISDVNVPPKFINLPLTTVLYVPENTALGSTVYKVSATDNDGDALTYNMASSPVTGMTYFSIDRSNGIITTSTVRAINYEEIKNTTWTFTVSVDDGKVTVK</sequence>
<dbReference type="Gene3D" id="2.60.40.60">
    <property type="entry name" value="Cadherins"/>
    <property type="match status" value="3"/>
</dbReference>
<evidence type="ECO:0000256" key="2">
    <source>
        <dbReference type="ARBA" id="ARBA00022692"/>
    </source>
</evidence>
<evidence type="ECO:0000313" key="9">
    <source>
        <dbReference type="Proteomes" id="UP001195483"/>
    </source>
</evidence>
<dbReference type="GO" id="GO:0007156">
    <property type="term" value="P:homophilic cell adhesion via plasma membrane adhesion molecules"/>
    <property type="evidence" value="ECO:0007669"/>
    <property type="project" value="InterPro"/>
</dbReference>
<feature type="domain" description="Cadherin" evidence="7">
    <location>
        <begin position="486"/>
        <end position="567"/>
    </location>
</feature>
<gene>
    <name evidence="8" type="ORF">CHS0354_013743</name>
</gene>
<keyword evidence="3" id="KW-0472">Membrane</keyword>
<dbReference type="InterPro" id="IPR002126">
    <property type="entry name" value="Cadherin-like_dom"/>
</dbReference>